<feature type="coiled-coil region" evidence="1">
    <location>
        <begin position="294"/>
        <end position="321"/>
    </location>
</feature>
<comment type="caution">
    <text evidence="2">The sequence shown here is derived from an EMBL/GenBank/DDBJ whole genome shotgun (WGS) entry which is preliminary data.</text>
</comment>
<gene>
    <name evidence="2" type="ORF">OXX778_LOCUS11041</name>
</gene>
<protein>
    <submittedName>
        <fullName evidence="2">Uncharacterized protein</fullName>
    </submittedName>
</protein>
<dbReference type="OrthoDB" id="10304097at2759"/>
<evidence type="ECO:0000313" key="2">
    <source>
        <dbReference type="EMBL" id="CAF0893714.1"/>
    </source>
</evidence>
<sequence length="325" mass="37835">MSELENLYASTSGAFDSQEATKITLKTELDLDANHLSTSDTGSFLETSMNQEPQILTKIESSDHFLENGVNYQKVYLEDLNEDMSFNTSLEDSMLKQFKFQILYSELKAMVDNSVHDPNSTKPYRYLTGNFIKVFEKHVENYEKMKIPIQKRNNVVYEESSRNNTVYMRINGDCKLCPKENKVRYVFIVRRKPDGSEKFVDVEAKSRGMHYHSDCSETFTRKKRNSLVKQEIVQASPSNEKVIILAKKRKSEDSDRVNLSLDQSVNFNFLMNPNDRVFYQAISNQISNKLMIKLDQINLKVNQISDRLYDLEKKLETYEVNDLQI</sequence>
<evidence type="ECO:0000256" key="1">
    <source>
        <dbReference type="SAM" id="Coils"/>
    </source>
</evidence>
<reference evidence="2" key="1">
    <citation type="submission" date="2021-02" db="EMBL/GenBank/DDBJ databases">
        <authorList>
            <person name="Nowell W R."/>
        </authorList>
    </citation>
    <scope>NUCLEOTIDE SEQUENCE</scope>
    <source>
        <strain evidence="2">Ploen Becks lab</strain>
    </source>
</reference>
<organism evidence="2 3">
    <name type="scientific">Brachionus calyciflorus</name>
    <dbReference type="NCBI Taxonomy" id="104777"/>
    <lineage>
        <taxon>Eukaryota</taxon>
        <taxon>Metazoa</taxon>
        <taxon>Spiralia</taxon>
        <taxon>Gnathifera</taxon>
        <taxon>Rotifera</taxon>
        <taxon>Eurotatoria</taxon>
        <taxon>Monogononta</taxon>
        <taxon>Pseudotrocha</taxon>
        <taxon>Ploima</taxon>
        <taxon>Brachionidae</taxon>
        <taxon>Brachionus</taxon>
    </lineage>
</organism>
<evidence type="ECO:0000313" key="3">
    <source>
        <dbReference type="Proteomes" id="UP000663879"/>
    </source>
</evidence>
<dbReference type="AlphaFoldDB" id="A0A813Z2Q8"/>
<dbReference type="Proteomes" id="UP000663879">
    <property type="component" value="Unassembled WGS sequence"/>
</dbReference>
<dbReference type="EMBL" id="CAJNOC010001824">
    <property type="protein sequence ID" value="CAF0893714.1"/>
    <property type="molecule type" value="Genomic_DNA"/>
</dbReference>
<proteinExistence type="predicted"/>
<keyword evidence="3" id="KW-1185">Reference proteome</keyword>
<name>A0A813Z2Q8_9BILA</name>
<accession>A0A813Z2Q8</accession>
<keyword evidence="1" id="KW-0175">Coiled coil</keyword>